<evidence type="ECO:0000313" key="11">
    <source>
        <dbReference type="EMBL" id="MCJ0741914.1"/>
    </source>
</evidence>
<dbReference type="InterPro" id="IPR050790">
    <property type="entry name" value="ExbB/TolQ_transport"/>
</dbReference>
<accession>A0ABS9ZVJ0</accession>
<evidence type="ECO:0000256" key="9">
    <source>
        <dbReference type="SAM" id="Phobius"/>
    </source>
</evidence>
<dbReference type="InterPro" id="IPR002898">
    <property type="entry name" value="MotA_ExbB_proton_chnl"/>
</dbReference>
<organism evidence="11 12">
    <name type="scientific">Pedobacter montanisoli</name>
    <dbReference type="NCBI Taxonomy" id="2923277"/>
    <lineage>
        <taxon>Bacteria</taxon>
        <taxon>Pseudomonadati</taxon>
        <taxon>Bacteroidota</taxon>
        <taxon>Sphingobacteriia</taxon>
        <taxon>Sphingobacteriales</taxon>
        <taxon>Sphingobacteriaceae</taxon>
        <taxon>Pedobacter</taxon>
    </lineage>
</organism>
<feature type="transmembrane region" description="Helical" evidence="9">
    <location>
        <begin position="83"/>
        <end position="104"/>
    </location>
</feature>
<dbReference type="EMBL" id="JALGBH010000001">
    <property type="protein sequence ID" value="MCJ0741914.1"/>
    <property type="molecule type" value="Genomic_DNA"/>
</dbReference>
<dbReference type="PANTHER" id="PTHR30625">
    <property type="entry name" value="PROTEIN TOLQ"/>
    <property type="match status" value="1"/>
</dbReference>
<keyword evidence="7 9" id="KW-0472">Membrane</keyword>
<dbReference type="Pfam" id="PF01618">
    <property type="entry name" value="MotA_ExbB"/>
    <property type="match status" value="1"/>
</dbReference>
<keyword evidence="5 8" id="KW-0653">Protein transport</keyword>
<keyword evidence="2 8" id="KW-0813">Transport</keyword>
<feature type="transmembrane region" description="Helical" evidence="9">
    <location>
        <begin position="246"/>
        <end position="267"/>
    </location>
</feature>
<evidence type="ECO:0000259" key="10">
    <source>
        <dbReference type="Pfam" id="PF01618"/>
    </source>
</evidence>
<dbReference type="RefSeq" id="WP_243359634.1">
    <property type="nucleotide sequence ID" value="NZ_JALGBH010000001.1"/>
</dbReference>
<feature type="transmembrane region" description="Helical" evidence="9">
    <location>
        <begin position="199"/>
        <end position="226"/>
    </location>
</feature>
<keyword evidence="3" id="KW-1003">Cell membrane</keyword>
<evidence type="ECO:0000256" key="2">
    <source>
        <dbReference type="ARBA" id="ARBA00022448"/>
    </source>
</evidence>
<reference evidence="11" key="1">
    <citation type="submission" date="2022-03" db="EMBL/GenBank/DDBJ databases">
        <authorList>
            <person name="Woo C.Y."/>
        </authorList>
    </citation>
    <scope>NUCLEOTIDE SEQUENCE</scope>
    <source>
        <strain evidence="11">CYS-01</strain>
    </source>
</reference>
<proteinExistence type="inferred from homology"/>
<comment type="subcellular location">
    <subcellularLocation>
        <location evidence="1">Cell membrane</location>
        <topology evidence="1">Multi-pass membrane protein</topology>
    </subcellularLocation>
    <subcellularLocation>
        <location evidence="8">Membrane</location>
        <topology evidence="8">Multi-pass membrane protein</topology>
    </subcellularLocation>
</comment>
<keyword evidence="6 9" id="KW-1133">Transmembrane helix</keyword>
<feature type="transmembrane region" description="Helical" evidence="9">
    <location>
        <begin position="21"/>
        <end position="42"/>
    </location>
</feature>
<gene>
    <name evidence="11" type="ORF">MMF97_04255</name>
</gene>
<evidence type="ECO:0000313" key="12">
    <source>
        <dbReference type="Proteomes" id="UP001165460"/>
    </source>
</evidence>
<dbReference type="PANTHER" id="PTHR30625:SF15">
    <property type="entry name" value="BIOPOLYMER TRANSPORT PROTEIN EXBB"/>
    <property type="match status" value="1"/>
</dbReference>
<evidence type="ECO:0000256" key="3">
    <source>
        <dbReference type="ARBA" id="ARBA00022475"/>
    </source>
</evidence>
<keyword evidence="4 9" id="KW-0812">Transmembrane</keyword>
<evidence type="ECO:0000256" key="5">
    <source>
        <dbReference type="ARBA" id="ARBA00022927"/>
    </source>
</evidence>
<evidence type="ECO:0000256" key="1">
    <source>
        <dbReference type="ARBA" id="ARBA00004651"/>
    </source>
</evidence>
<dbReference type="Proteomes" id="UP001165460">
    <property type="component" value="Unassembled WGS sequence"/>
</dbReference>
<comment type="caution">
    <text evidence="11">The sequence shown here is derived from an EMBL/GenBank/DDBJ whole genome shotgun (WGS) entry which is preliminary data.</text>
</comment>
<protein>
    <submittedName>
        <fullName evidence="11">MotA/TolQ/ExbB proton channel family protein</fullName>
    </submittedName>
</protein>
<keyword evidence="12" id="KW-1185">Reference proteome</keyword>
<evidence type="ECO:0000256" key="8">
    <source>
        <dbReference type="RuleBase" id="RU004057"/>
    </source>
</evidence>
<sequence length="294" mass="30889">MANAPKPTAAKKESSATASNLFATLVIPICLIIGIALFIFVLGKPSNFNIPEDVAKNNSALSLAFYSDDTHSFLPHPGNYGGMAFKGGFIVPILMGMLLMVFVFSIERLIVIGKATGKGSLESFIKKIQSLLSSGNIQAAVAECDKQQGSVANVIKSGLKKYSEVEADTNLDVEQSVVAIQKDIEEATSLEMPMLEQNLTIIATLVSVGTLMGLLGTVTGMIKAFGGLANSGAPDQAALATGISEALINTATGISTSTLAIIMYNILTSKIDKLTYAIDEAGFSIIQTYASTHK</sequence>
<name>A0ABS9ZVJ0_9SPHI</name>
<comment type="similarity">
    <text evidence="8">Belongs to the exbB/tolQ family.</text>
</comment>
<evidence type="ECO:0000256" key="6">
    <source>
        <dbReference type="ARBA" id="ARBA00022989"/>
    </source>
</evidence>
<evidence type="ECO:0000256" key="7">
    <source>
        <dbReference type="ARBA" id="ARBA00023136"/>
    </source>
</evidence>
<feature type="domain" description="MotA/TolQ/ExbB proton channel" evidence="10">
    <location>
        <begin position="152"/>
        <end position="278"/>
    </location>
</feature>
<evidence type="ECO:0000256" key="4">
    <source>
        <dbReference type="ARBA" id="ARBA00022692"/>
    </source>
</evidence>